<reference evidence="1 2" key="1">
    <citation type="journal article" date="2017" name="Antonie Van Leeuwenhoek">
        <title>Rhizobium rhizosphaerae sp. nov., a novel species isolated from rice rhizosphere.</title>
        <authorList>
            <person name="Zhao J.J."/>
            <person name="Zhang J."/>
            <person name="Zhang R.J."/>
            <person name="Zhang C.W."/>
            <person name="Yin H.Q."/>
            <person name="Zhang X.X."/>
        </authorList>
    </citation>
    <scope>NUCLEOTIDE SEQUENCE [LARGE SCALE GENOMIC DNA]</scope>
    <source>
        <strain evidence="1 2">E3</strain>
    </source>
</reference>
<dbReference type="AlphaFoldDB" id="K6YCU9"/>
<gene>
    <name evidence="1" type="ORF">GLIP_3408</name>
</gene>
<evidence type="ECO:0000313" key="2">
    <source>
        <dbReference type="Proteomes" id="UP000006334"/>
    </source>
</evidence>
<proteinExistence type="predicted"/>
<organism evidence="1 2">
    <name type="scientific">Aliiglaciecola lipolytica E3</name>
    <dbReference type="NCBI Taxonomy" id="1127673"/>
    <lineage>
        <taxon>Bacteria</taxon>
        <taxon>Pseudomonadati</taxon>
        <taxon>Pseudomonadota</taxon>
        <taxon>Gammaproteobacteria</taxon>
        <taxon>Alteromonadales</taxon>
        <taxon>Alteromonadaceae</taxon>
        <taxon>Aliiglaciecola</taxon>
    </lineage>
</organism>
<accession>K6YCU9</accession>
<name>K6YCU9_9ALTE</name>
<dbReference type="EMBL" id="BAEN01000065">
    <property type="protein sequence ID" value="GAC16022.1"/>
    <property type="molecule type" value="Genomic_DNA"/>
</dbReference>
<dbReference type="STRING" id="1127673.GLIP_3408"/>
<comment type="caution">
    <text evidence="1">The sequence shown here is derived from an EMBL/GenBank/DDBJ whole genome shotgun (WGS) entry which is preliminary data.</text>
</comment>
<protein>
    <submittedName>
        <fullName evidence="1">Uncharacterized protein</fullName>
    </submittedName>
</protein>
<dbReference type="Proteomes" id="UP000006334">
    <property type="component" value="Unassembled WGS sequence"/>
</dbReference>
<evidence type="ECO:0000313" key="1">
    <source>
        <dbReference type="EMBL" id="GAC16022.1"/>
    </source>
</evidence>
<sequence length="61" mass="7219">MYSPVNHIEVKEHTLYVHLFKEKCNKQRPKLSNVIFCLLKSAKTFRLNHKKTSLISEVFNS</sequence>
<keyword evidence="2" id="KW-1185">Reference proteome</keyword>